<dbReference type="HOGENOM" id="CLU_023845_0_1_0"/>
<dbReference type="Gene3D" id="3.90.550.10">
    <property type="entry name" value="Spore Coat Polysaccharide Biosynthesis Protein SpsA, Chain A"/>
    <property type="match status" value="1"/>
</dbReference>
<organism evidence="1 2">
    <name type="scientific">Chloroflexus aurantiacus (strain ATCC 29366 / DSM 635 / J-10-fl)</name>
    <dbReference type="NCBI Taxonomy" id="324602"/>
    <lineage>
        <taxon>Bacteria</taxon>
        <taxon>Bacillati</taxon>
        <taxon>Chloroflexota</taxon>
        <taxon>Chloroflexia</taxon>
        <taxon>Chloroflexales</taxon>
        <taxon>Chloroflexineae</taxon>
        <taxon>Chloroflexaceae</taxon>
        <taxon>Chloroflexus</taxon>
    </lineage>
</organism>
<dbReference type="CAZy" id="GT2">
    <property type="family name" value="Glycosyltransferase Family 2"/>
</dbReference>
<evidence type="ECO:0000313" key="1">
    <source>
        <dbReference type="EMBL" id="ABY34285.1"/>
    </source>
</evidence>
<keyword evidence="2" id="KW-1185">Reference proteome</keyword>
<dbReference type="AlphaFoldDB" id="A9WII5"/>
<dbReference type="CDD" id="cd04186">
    <property type="entry name" value="GT_2_like_c"/>
    <property type="match status" value="1"/>
</dbReference>
<dbReference type="KEGG" id="cau:Caur_1053"/>
<protein>
    <submittedName>
        <fullName evidence="1">Glycosyl transferase family 2</fullName>
    </submittedName>
</protein>
<dbReference type="SUPFAM" id="SSF53448">
    <property type="entry name" value="Nucleotide-diphospho-sugar transferases"/>
    <property type="match status" value="1"/>
</dbReference>
<sequence length="302" mass="33597">MSIMSSLAVVILNYNRADLLADCLASIAASPTRCDLSVWVVDNASTDGSAAMVRERFGWVHLIESPVNGGFSAGNNLALRQILTLPDPPDYILLLNNDTVVPPGALDGMVDYLDHHPTVGVVGPKLLLPDGSLDLACRRSFPTPAIAFYRLFGLARLFPRSRRFAAYNLTYLDPDVETEVDAVVGACMMVRTSVVREVGLLDEAFFMYGEDLDWAYRIKQYGWKVVYYPAVTVYHYKRAASSRRPIPSIRAFYDAMRLFHRKHYAATTPAFLNGLIELGITVKELWALGRNLLLPSRARHVG</sequence>
<dbReference type="GO" id="GO:0016758">
    <property type="term" value="F:hexosyltransferase activity"/>
    <property type="evidence" value="ECO:0000318"/>
    <property type="project" value="GO_Central"/>
</dbReference>
<dbReference type="InterPro" id="IPR029044">
    <property type="entry name" value="Nucleotide-diphossugar_trans"/>
</dbReference>
<reference evidence="2" key="1">
    <citation type="journal article" date="2011" name="BMC Genomics">
        <title>Complete genome sequence of the filamentous anoxygenic phototrophic bacterium Chloroflexus aurantiacus.</title>
        <authorList>
            <person name="Tang K.H."/>
            <person name="Barry K."/>
            <person name="Chertkov O."/>
            <person name="Dalin E."/>
            <person name="Han C.S."/>
            <person name="Hauser L.J."/>
            <person name="Honchak B.M."/>
            <person name="Karbach L.E."/>
            <person name="Land M.L."/>
            <person name="Lapidus A."/>
            <person name="Larimer F.W."/>
            <person name="Mikhailova N."/>
            <person name="Pitluck S."/>
            <person name="Pierson B.K."/>
            <person name="Blankenship R.E."/>
        </authorList>
    </citation>
    <scope>NUCLEOTIDE SEQUENCE [LARGE SCALE GENOMIC DNA]</scope>
    <source>
        <strain evidence="2">ATCC 29366 / DSM 635 / J-10-fl</strain>
    </source>
</reference>
<dbReference type="Proteomes" id="UP000002008">
    <property type="component" value="Chromosome"/>
</dbReference>
<dbReference type="EMBL" id="CP000909">
    <property type="protein sequence ID" value="ABY34285.1"/>
    <property type="molecule type" value="Genomic_DNA"/>
</dbReference>
<dbReference type="PATRIC" id="fig|324602.8.peg.1200"/>
<dbReference type="PANTHER" id="PTHR43179">
    <property type="entry name" value="RHAMNOSYLTRANSFERASE WBBL"/>
    <property type="match status" value="1"/>
</dbReference>
<keyword evidence="1" id="KW-0808">Transferase</keyword>
<dbReference type="Pfam" id="PF13641">
    <property type="entry name" value="Glyco_tranf_2_3"/>
    <property type="match status" value="1"/>
</dbReference>
<dbReference type="STRING" id="324602.Caur_1053"/>
<evidence type="ECO:0000313" key="2">
    <source>
        <dbReference type="Proteomes" id="UP000002008"/>
    </source>
</evidence>
<proteinExistence type="predicted"/>
<dbReference type="eggNOG" id="COG1216">
    <property type="taxonomic scope" value="Bacteria"/>
</dbReference>
<dbReference type="GO" id="GO:0000271">
    <property type="term" value="P:polysaccharide biosynthetic process"/>
    <property type="evidence" value="ECO:0000318"/>
    <property type="project" value="GO_Central"/>
</dbReference>
<gene>
    <name evidence="1" type="ordered locus">Caur_1053</name>
</gene>
<name>A9WII5_CHLAA</name>
<accession>A9WII5</accession>
<dbReference type="EnsemblBacteria" id="ABY34285">
    <property type="protein sequence ID" value="ABY34285"/>
    <property type="gene ID" value="Caur_1053"/>
</dbReference>
<dbReference type="PANTHER" id="PTHR43179:SF7">
    <property type="entry name" value="RHAMNOSYLTRANSFERASE WBBL"/>
    <property type="match status" value="1"/>
</dbReference>
<dbReference type="InParanoid" id="A9WII5"/>